<keyword evidence="3" id="KW-1185">Reference proteome</keyword>
<sequence length="438" mass="50691">MFQMSQNTDMQLIKSWLSKQSHLPTNIDDHLIERFLECCGHSLEKTKYTMDLFFCLRAEAPEFFLDRDPLSPTMQAVFSMLDLLPLPQTTPEGYKVFLYRLADTDADKFHFNDYVKCFFLVGDTRIKTEQTIPKGEVIIFDMTGYTLKHLTRVNLLSLRKYMQYTQEAHPVRLKQIHVINVSSLLDRTLMISKPFIKGEVFGMIHFHQPDSKTLYDYVPAEILPNEYGGKAGTVADIKDFFKILIVLYHVRSRSSPRPDRPISQKGPPTRLISLGLNRHESRITFSVRESTNLESLRYIGKIRRQTGSSGNESHEQDFLSVREAFQRLPEPLDQRTAGFQVPHLFAQFGNRVVEHATSVVRTFTDEFHLFSAKQTLKMEPENHEHVRGWEQLDRIPMFGQGPGLTNKFMKKSERAYAFLPSCLHSQNSRNYGQNSTNV</sequence>
<dbReference type="OrthoDB" id="6682367at2759"/>
<dbReference type="Proteomes" id="UP000479000">
    <property type="component" value="Unassembled WGS sequence"/>
</dbReference>
<dbReference type="SMART" id="SM00516">
    <property type="entry name" value="SEC14"/>
    <property type="match status" value="1"/>
</dbReference>
<dbReference type="InterPro" id="IPR036273">
    <property type="entry name" value="CRAL/TRIO_N_dom_sf"/>
</dbReference>
<feature type="domain" description="CRAL-TRIO" evidence="1">
    <location>
        <begin position="71"/>
        <end position="235"/>
    </location>
</feature>
<evidence type="ECO:0000259" key="1">
    <source>
        <dbReference type="PROSITE" id="PS50191"/>
    </source>
</evidence>
<dbReference type="PRINTS" id="PR00180">
    <property type="entry name" value="CRETINALDHBP"/>
</dbReference>
<gene>
    <name evidence="2" type="ORF">NTEN_LOCUS1213</name>
</gene>
<dbReference type="Gene3D" id="1.20.5.1200">
    <property type="entry name" value="Alpha-tocopherol transfer"/>
    <property type="match status" value="1"/>
</dbReference>
<organism evidence="2 3">
    <name type="scientific">Nesidiocoris tenuis</name>
    <dbReference type="NCBI Taxonomy" id="355587"/>
    <lineage>
        <taxon>Eukaryota</taxon>
        <taxon>Metazoa</taxon>
        <taxon>Ecdysozoa</taxon>
        <taxon>Arthropoda</taxon>
        <taxon>Hexapoda</taxon>
        <taxon>Insecta</taxon>
        <taxon>Pterygota</taxon>
        <taxon>Neoptera</taxon>
        <taxon>Paraneoptera</taxon>
        <taxon>Hemiptera</taxon>
        <taxon>Heteroptera</taxon>
        <taxon>Panheteroptera</taxon>
        <taxon>Cimicomorpha</taxon>
        <taxon>Miridae</taxon>
        <taxon>Dicyphina</taxon>
        <taxon>Nesidiocoris</taxon>
    </lineage>
</organism>
<dbReference type="CDD" id="cd00170">
    <property type="entry name" value="SEC14"/>
    <property type="match status" value="1"/>
</dbReference>
<dbReference type="GO" id="GO:0016020">
    <property type="term" value="C:membrane"/>
    <property type="evidence" value="ECO:0007669"/>
    <property type="project" value="TreeGrafter"/>
</dbReference>
<dbReference type="InterPro" id="IPR036865">
    <property type="entry name" value="CRAL-TRIO_dom_sf"/>
</dbReference>
<dbReference type="PROSITE" id="PS50191">
    <property type="entry name" value="CRAL_TRIO"/>
    <property type="match status" value="1"/>
</dbReference>
<dbReference type="InterPro" id="IPR001251">
    <property type="entry name" value="CRAL-TRIO_dom"/>
</dbReference>
<dbReference type="AlphaFoldDB" id="A0A6H5FX68"/>
<name>A0A6H5FX68_9HEMI</name>
<dbReference type="SUPFAM" id="SSF52087">
    <property type="entry name" value="CRAL/TRIO domain"/>
    <property type="match status" value="1"/>
</dbReference>
<evidence type="ECO:0000313" key="2">
    <source>
        <dbReference type="EMBL" id="CAA9994397.1"/>
    </source>
</evidence>
<proteinExistence type="predicted"/>
<dbReference type="PANTHER" id="PTHR10174:SF222">
    <property type="entry name" value="GH10083P-RELATED"/>
    <property type="match status" value="1"/>
</dbReference>
<reference evidence="2 3" key="1">
    <citation type="submission" date="2020-02" db="EMBL/GenBank/DDBJ databases">
        <authorList>
            <person name="Ferguson B K."/>
        </authorList>
    </citation>
    <scope>NUCLEOTIDE SEQUENCE [LARGE SCALE GENOMIC DNA]</scope>
</reference>
<dbReference type="SUPFAM" id="SSF46938">
    <property type="entry name" value="CRAL/TRIO N-terminal domain"/>
    <property type="match status" value="1"/>
</dbReference>
<dbReference type="Gene3D" id="3.40.525.10">
    <property type="entry name" value="CRAL-TRIO lipid binding domain"/>
    <property type="match status" value="1"/>
</dbReference>
<accession>A0A6H5FX68</accession>
<protein>
    <recommendedName>
        <fullName evidence="1">CRAL-TRIO domain-containing protein</fullName>
    </recommendedName>
</protein>
<dbReference type="GO" id="GO:1902936">
    <property type="term" value="F:phosphatidylinositol bisphosphate binding"/>
    <property type="evidence" value="ECO:0007669"/>
    <property type="project" value="TreeGrafter"/>
</dbReference>
<dbReference type="EMBL" id="CADCXU010001971">
    <property type="protein sequence ID" value="CAA9994397.1"/>
    <property type="molecule type" value="Genomic_DNA"/>
</dbReference>
<evidence type="ECO:0000313" key="3">
    <source>
        <dbReference type="Proteomes" id="UP000479000"/>
    </source>
</evidence>
<dbReference type="PANTHER" id="PTHR10174">
    <property type="entry name" value="ALPHA-TOCOPHEROL TRANSFER PROTEIN-RELATED"/>
    <property type="match status" value="1"/>
</dbReference>
<dbReference type="Pfam" id="PF00650">
    <property type="entry name" value="CRAL_TRIO"/>
    <property type="match status" value="1"/>
</dbReference>